<dbReference type="PANTHER" id="PTHR34295">
    <property type="entry name" value="BIOTIN TRANSPORTER BIOY"/>
    <property type="match status" value="1"/>
</dbReference>
<comment type="subcellular location">
    <subcellularLocation>
        <location evidence="2">Cell membrane</location>
        <topology evidence="2">Multi-pass membrane protein</topology>
    </subcellularLocation>
</comment>
<evidence type="ECO:0000313" key="5">
    <source>
        <dbReference type="Proteomes" id="UP000323300"/>
    </source>
</evidence>
<keyword evidence="3" id="KW-0812">Transmembrane</keyword>
<evidence type="ECO:0000256" key="2">
    <source>
        <dbReference type="PIRNR" id="PIRNR016661"/>
    </source>
</evidence>
<evidence type="ECO:0000313" key="4">
    <source>
        <dbReference type="EMBL" id="SFL14266.1"/>
    </source>
</evidence>
<keyword evidence="3" id="KW-1133">Transmembrane helix</keyword>
<dbReference type="GO" id="GO:0005886">
    <property type="term" value="C:plasma membrane"/>
    <property type="evidence" value="ECO:0007669"/>
    <property type="project" value="UniProtKB-SubCell"/>
</dbReference>
<feature type="transmembrane region" description="Helical" evidence="3">
    <location>
        <begin position="57"/>
        <end position="80"/>
    </location>
</feature>
<keyword evidence="5" id="KW-1185">Reference proteome</keyword>
<sequence>MSAATVTGPIVTLALPQDRTARLAVQVLLVLAGSALLALAAKITVPFWPVPMTLQTLAVFLIAATYGRNLAVATVLAYLVEGAMGLPVFATGAGLAYMAGPTGGYLAGFVVAAAVVGHAVDRGLDRNIFVLFGVMMLGEVAILALGAAWLAVLMGGEKALAFGVGPFIVTDVMKIALAAAIVRAGNALRKG</sequence>
<dbReference type="AlphaFoldDB" id="A0A1I4FBU9"/>
<feature type="transmembrane region" description="Helical" evidence="3">
    <location>
        <begin position="128"/>
        <end position="153"/>
    </location>
</feature>
<organism evidence="4 5">
    <name type="scientific">Neomesorhizobium albiziae</name>
    <dbReference type="NCBI Taxonomy" id="335020"/>
    <lineage>
        <taxon>Bacteria</taxon>
        <taxon>Pseudomonadati</taxon>
        <taxon>Pseudomonadota</taxon>
        <taxon>Alphaproteobacteria</taxon>
        <taxon>Hyphomicrobiales</taxon>
        <taxon>Phyllobacteriaceae</taxon>
        <taxon>Neomesorhizobium</taxon>
    </lineage>
</organism>
<dbReference type="PIRSF" id="PIRSF016661">
    <property type="entry name" value="BioY"/>
    <property type="match status" value="1"/>
</dbReference>
<evidence type="ECO:0000256" key="3">
    <source>
        <dbReference type="SAM" id="Phobius"/>
    </source>
</evidence>
<comment type="similarity">
    <text evidence="1 2">Belongs to the BioY family.</text>
</comment>
<feature type="transmembrane region" description="Helical" evidence="3">
    <location>
        <begin position="159"/>
        <end position="182"/>
    </location>
</feature>
<dbReference type="Pfam" id="PF02632">
    <property type="entry name" value="BioY"/>
    <property type="match status" value="1"/>
</dbReference>
<dbReference type="PANTHER" id="PTHR34295:SF1">
    <property type="entry name" value="BIOTIN TRANSPORTER BIOY"/>
    <property type="match status" value="1"/>
</dbReference>
<proteinExistence type="inferred from homology"/>
<keyword evidence="2 3" id="KW-0472">Membrane</keyword>
<accession>A0A1I4FBU9</accession>
<dbReference type="OrthoDB" id="9803495at2"/>
<dbReference type="Proteomes" id="UP000323300">
    <property type="component" value="Unassembled WGS sequence"/>
</dbReference>
<dbReference type="Gene3D" id="1.10.1760.20">
    <property type="match status" value="1"/>
</dbReference>
<dbReference type="InterPro" id="IPR003784">
    <property type="entry name" value="BioY"/>
</dbReference>
<keyword evidence="2" id="KW-0813">Transport</keyword>
<feature type="transmembrane region" description="Helical" evidence="3">
    <location>
        <begin position="95"/>
        <end position="116"/>
    </location>
</feature>
<evidence type="ECO:0000256" key="1">
    <source>
        <dbReference type="ARBA" id="ARBA00010692"/>
    </source>
</evidence>
<dbReference type="RefSeq" id="WP_149764082.1">
    <property type="nucleotide sequence ID" value="NZ_BSPE01000010.1"/>
</dbReference>
<reference evidence="4 5" key="1">
    <citation type="submission" date="2016-10" db="EMBL/GenBank/DDBJ databases">
        <authorList>
            <person name="Varghese N."/>
            <person name="Submissions S."/>
        </authorList>
    </citation>
    <scope>NUCLEOTIDE SEQUENCE [LARGE SCALE GENOMIC DNA]</scope>
    <source>
        <strain evidence="4 5">DSM 21822</strain>
    </source>
</reference>
<name>A0A1I4FBU9_9HYPH</name>
<keyword evidence="2" id="KW-1003">Cell membrane</keyword>
<gene>
    <name evidence="4" type="ORF">SAMN04488498_13919</name>
</gene>
<protein>
    <recommendedName>
        <fullName evidence="2">Biotin transporter</fullName>
    </recommendedName>
</protein>
<dbReference type="EMBL" id="FOSL01000039">
    <property type="protein sequence ID" value="SFL14266.1"/>
    <property type="molecule type" value="Genomic_DNA"/>
</dbReference>
<feature type="transmembrane region" description="Helical" evidence="3">
    <location>
        <begin position="23"/>
        <end position="45"/>
    </location>
</feature>
<dbReference type="GO" id="GO:0015225">
    <property type="term" value="F:biotin transmembrane transporter activity"/>
    <property type="evidence" value="ECO:0007669"/>
    <property type="project" value="UniProtKB-UniRule"/>
</dbReference>